<feature type="transmembrane region" description="Helical" evidence="1">
    <location>
        <begin position="28"/>
        <end position="49"/>
    </location>
</feature>
<reference evidence="2 3" key="1">
    <citation type="submission" date="2018-03" db="EMBL/GenBank/DDBJ databases">
        <title>Genome sequence of Clostridium vincentii DSM 10228.</title>
        <authorList>
            <person name="Poehlein A."/>
            <person name="Daniel R."/>
        </authorList>
    </citation>
    <scope>NUCLEOTIDE SEQUENCE [LARGE SCALE GENOMIC DNA]</scope>
    <source>
        <strain evidence="2 3">DSM 10228</strain>
    </source>
</reference>
<organism evidence="2 3">
    <name type="scientific">Clostridium vincentii</name>
    <dbReference type="NCBI Taxonomy" id="52704"/>
    <lineage>
        <taxon>Bacteria</taxon>
        <taxon>Bacillati</taxon>
        <taxon>Bacillota</taxon>
        <taxon>Clostridia</taxon>
        <taxon>Eubacteriales</taxon>
        <taxon>Clostridiaceae</taxon>
        <taxon>Clostridium</taxon>
    </lineage>
</organism>
<feature type="transmembrane region" description="Helical" evidence="1">
    <location>
        <begin position="64"/>
        <end position="81"/>
    </location>
</feature>
<accession>A0A2T0BIM0</accession>
<keyword evidence="1" id="KW-0812">Transmembrane</keyword>
<evidence type="ECO:0000313" key="2">
    <source>
        <dbReference type="EMBL" id="PRR83697.1"/>
    </source>
</evidence>
<evidence type="ECO:0000313" key="3">
    <source>
        <dbReference type="Proteomes" id="UP000239471"/>
    </source>
</evidence>
<comment type="caution">
    <text evidence="2">The sequence shown here is derived from an EMBL/GenBank/DDBJ whole genome shotgun (WGS) entry which is preliminary data.</text>
</comment>
<gene>
    <name evidence="2" type="ORF">CLVI_06440</name>
</gene>
<protein>
    <submittedName>
        <fullName evidence="2">Uncharacterized protein</fullName>
    </submittedName>
</protein>
<keyword evidence="1" id="KW-1133">Transmembrane helix</keyword>
<sequence>MDNKDSKQLINWEIEIGMITNIGVIREVFKVFAIASAIPAVFVFILWALDGFPEIIDLKDSKNFILLIFITIIGTVLLILLTGNKYPIRYEITPQGVTFITLDKRKKKNKIIALLLILLGAAKNNPTAVGTGLLASSRQNMYTNWKKVKKVIYHKKRRSISLVASDMTKNILFCNEENVKEVFNAVRLYCPKARLIEK</sequence>
<keyword evidence="1" id="KW-0472">Membrane</keyword>
<dbReference type="Proteomes" id="UP000239471">
    <property type="component" value="Unassembled WGS sequence"/>
</dbReference>
<dbReference type="AlphaFoldDB" id="A0A2T0BIM0"/>
<evidence type="ECO:0000256" key="1">
    <source>
        <dbReference type="SAM" id="Phobius"/>
    </source>
</evidence>
<dbReference type="RefSeq" id="WP_106058682.1">
    <property type="nucleotide sequence ID" value="NZ_PVXQ01000005.1"/>
</dbReference>
<name>A0A2T0BIM0_9CLOT</name>
<dbReference type="EMBL" id="PVXQ01000005">
    <property type="protein sequence ID" value="PRR83697.1"/>
    <property type="molecule type" value="Genomic_DNA"/>
</dbReference>
<proteinExistence type="predicted"/>
<keyword evidence="3" id="KW-1185">Reference proteome</keyword>